<accession>A0A7J0DT91</accession>
<dbReference type="EMBL" id="BJWL01000388">
    <property type="protein sequence ID" value="GFS41926.1"/>
    <property type="molecule type" value="Genomic_DNA"/>
</dbReference>
<evidence type="ECO:0000256" key="1">
    <source>
        <dbReference type="SAM" id="MobiDB-lite"/>
    </source>
</evidence>
<sequence>MAGDEDKRKNAYPGWRQRLPYGPYAVALGGLFRAVTVGFLALYGKNNPKNPRATLRDRPDADATKGPSIYQGGGSSP</sequence>
<keyword evidence="4" id="KW-1185">Reference proteome</keyword>
<evidence type="ECO:0000256" key="2">
    <source>
        <dbReference type="SAM" id="Phobius"/>
    </source>
</evidence>
<reference evidence="4" key="1">
    <citation type="submission" date="2019-07" db="EMBL/GenBank/DDBJ databases">
        <title>De Novo Assembly of kiwifruit Actinidia rufa.</title>
        <authorList>
            <person name="Sugita-Konishi S."/>
            <person name="Sato K."/>
            <person name="Mori E."/>
            <person name="Abe Y."/>
            <person name="Kisaki G."/>
            <person name="Hamano K."/>
            <person name="Suezawa K."/>
            <person name="Otani M."/>
            <person name="Fukuda T."/>
            <person name="Manabe T."/>
            <person name="Gomi K."/>
            <person name="Tabuchi M."/>
            <person name="Akimitsu K."/>
            <person name="Kataoka I."/>
        </authorList>
    </citation>
    <scope>NUCLEOTIDE SEQUENCE [LARGE SCALE GENOMIC DNA]</scope>
    <source>
        <strain evidence="4">cv. Fuchu</strain>
    </source>
</reference>
<evidence type="ECO:0000313" key="4">
    <source>
        <dbReference type="Proteomes" id="UP000585474"/>
    </source>
</evidence>
<proteinExistence type="predicted"/>
<evidence type="ECO:0000313" key="3">
    <source>
        <dbReference type="EMBL" id="GFS41926.1"/>
    </source>
</evidence>
<feature type="compositionally biased region" description="Basic and acidic residues" evidence="1">
    <location>
        <begin position="54"/>
        <end position="63"/>
    </location>
</feature>
<keyword evidence="2" id="KW-0812">Transmembrane</keyword>
<keyword evidence="2" id="KW-1133">Transmembrane helix</keyword>
<comment type="caution">
    <text evidence="3">The sequence shown here is derived from an EMBL/GenBank/DDBJ whole genome shotgun (WGS) entry which is preliminary data.</text>
</comment>
<organism evidence="3 4">
    <name type="scientific">Actinidia rufa</name>
    <dbReference type="NCBI Taxonomy" id="165716"/>
    <lineage>
        <taxon>Eukaryota</taxon>
        <taxon>Viridiplantae</taxon>
        <taxon>Streptophyta</taxon>
        <taxon>Embryophyta</taxon>
        <taxon>Tracheophyta</taxon>
        <taxon>Spermatophyta</taxon>
        <taxon>Magnoliopsida</taxon>
        <taxon>eudicotyledons</taxon>
        <taxon>Gunneridae</taxon>
        <taxon>Pentapetalae</taxon>
        <taxon>asterids</taxon>
        <taxon>Ericales</taxon>
        <taxon>Actinidiaceae</taxon>
        <taxon>Actinidia</taxon>
    </lineage>
</organism>
<name>A0A7J0DT91_9ERIC</name>
<keyword evidence="2" id="KW-0472">Membrane</keyword>
<dbReference type="Proteomes" id="UP000585474">
    <property type="component" value="Unassembled WGS sequence"/>
</dbReference>
<feature type="transmembrane region" description="Helical" evidence="2">
    <location>
        <begin position="21"/>
        <end position="43"/>
    </location>
</feature>
<gene>
    <name evidence="3" type="ORF">Acr_00g0077040</name>
</gene>
<dbReference type="AlphaFoldDB" id="A0A7J0DT91"/>
<protein>
    <submittedName>
        <fullName evidence="3">Uncharacterized protein</fullName>
    </submittedName>
</protein>
<feature type="region of interest" description="Disordered" evidence="1">
    <location>
        <begin position="45"/>
        <end position="77"/>
    </location>
</feature>